<dbReference type="EMBL" id="FNAY01000006">
    <property type="protein sequence ID" value="SDF01421.1"/>
    <property type="molecule type" value="Genomic_DNA"/>
</dbReference>
<name>A0A1G7HM14_RHOCA</name>
<evidence type="ECO:0000313" key="1">
    <source>
        <dbReference type="EMBL" id="SDF01421.1"/>
    </source>
</evidence>
<dbReference type="AlphaFoldDB" id="A0A1G7HM14"/>
<evidence type="ECO:0008006" key="3">
    <source>
        <dbReference type="Google" id="ProtNLM"/>
    </source>
</evidence>
<sequence>MLIVEGEPVGATGSSPVGERKIRRLHLTSGTSNWGMMIGARAAIEYPTRPVFVINISRGGIPIAQWDAAAADPNMWSAAQANVPAVLAEIAALTGQTVDRIDVAYWWQGEADASNAAGYPAPLDALITRFRDLSWFGRTAPVICSGLSPYWLTNLESIMDLAIRMAVSMDAGRRRFVDTNLLPQVFWDPTDSYIHMTGAGYWEASDLAWDAFANGGGSAAVGEGWQYDRENTGGCVFGRLLPLAGYFGAFVKDWAGASLLAIVNNSTDGAARARLQARVGAKSVNLECDPGTGGRLVSTDDYWGLIAAGLTLAVFQAPAVDNQTSATLLAKIGGVTVTKKVKIGAADSGGAGYRMLRIDN</sequence>
<gene>
    <name evidence="1" type="ORF">SAMN04244550_01503</name>
</gene>
<dbReference type="SUPFAM" id="SSF52266">
    <property type="entry name" value="SGNH hydrolase"/>
    <property type="match status" value="1"/>
</dbReference>
<organism evidence="1 2">
    <name type="scientific">Rhodobacter capsulatus</name>
    <name type="common">Rhodopseudomonas capsulata</name>
    <dbReference type="NCBI Taxonomy" id="1061"/>
    <lineage>
        <taxon>Bacteria</taxon>
        <taxon>Pseudomonadati</taxon>
        <taxon>Pseudomonadota</taxon>
        <taxon>Alphaproteobacteria</taxon>
        <taxon>Rhodobacterales</taxon>
        <taxon>Rhodobacter group</taxon>
        <taxon>Rhodobacter</taxon>
    </lineage>
</organism>
<proteinExistence type="predicted"/>
<reference evidence="1 2" key="1">
    <citation type="submission" date="2016-10" db="EMBL/GenBank/DDBJ databases">
        <authorList>
            <person name="de Groot N.N."/>
        </authorList>
    </citation>
    <scope>NUCLEOTIDE SEQUENCE [LARGE SCALE GENOMIC DNA]</scope>
    <source>
        <strain evidence="2">DSM 938 / 37b4</strain>
    </source>
</reference>
<dbReference type="Gene3D" id="3.40.50.1110">
    <property type="entry name" value="SGNH hydrolase"/>
    <property type="match status" value="1"/>
</dbReference>
<accession>A0A1G7HM14</accession>
<dbReference type="RefSeq" id="WP_175454868.1">
    <property type="nucleotide sequence ID" value="NZ_CP119563.1"/>
</dbReference>
<dbReference type="GO" id="GO:0016788">
    <property type="term" value="F:hydrolase activity, acting on ester bonds"/>
    <property type="evidence" value="ECO:0007669"/>
    <property type="project" value="UniProtKB-ARBA"/>
</dbReference>
<protein>
    <recommendedName>
        <fullName evidence="3">Sialate O-acetylesterase domain-containing protein</fullName>
    </recommendedName>
</protein>
<dbReference type="InterPro" id="IPR036514">
    <property type="entry name" value="SGNH_hydro_sf"/>
</dbReference>
<evidence type="ECO:0000313" key="2">
    <source>
        <dbReference type="Proteomes" id="UP000183812"/>
    </source>
</evidence>
<dbReference type="Proteomes" id="UP000183812">
    <property type="component" value="Unassembled WGS sequence"/>
</dbReference>